<gene>
    <name evidence="1" type="ORF">BP5796_05982</name>
</gene>
<keyword evidence="2" id="KW-1185">Reference proteome</keyword>
<dbReference type="Proteomes" id="UP000256328">
    <property type="component" value="Unassembled WGS sequence"/>
</dbReference>
<dbReference type="OrthoDB" id="3830579at2759"/>
<dbReference type="Gene3D" id="3.30.70.100">
    <property type="match status" value="1"/>
</dbReference>
<sequence>MASELVTEIVYMPLKPGIDIKSFSTPESKAWLEALDIMKRQEGYLQSRCGRQFENPDMLMWFIGNRSLLIERPPTPATYPSSAPSTLAIDHASSANPFPKPKQIGHRTLPTANSSPPLLTPLSTVPTFLADNAQKFAAALDSAEPRPNGYLGSVAGSVMEDIAKGGAEEGKGSAVVLCLGWTSRDAHLRFRNESVVFKENIWLLREGTKGAEVVHVGFEDV</sequence>
<protein>
    <submittedName>
        <fullName evidence="1">Uncharacterized protein</fullName>
    </submittedName>
</protein>
<name>A0A3D8RW13_9HELO</name>
<evidence type="ECO:0000313" key="1">
    <source>
        <dbReference type="EMBL" id="RDW78130.1"/>
    </source>
</evidence>
<reference evidence="1 2" key="1">
    <citation type="journal article" date="2018" name="IMA Fungus">
        <title>IMA Genome-F 9: Draft genome sequence of Annulohypoxylon stygium, Aspergillus mulundensis, Berkeleyomyces basicola (syn. Thielaviopsis basicola), Ceratocystis smalleyi, two Cercospora beticola strains, Coleophoma cylindrospora, Fusarium fracticaudum, Phialophora cf. hyalina, and Morchella septimelata.</title>
        <authorList>
            <person name="Wingfield B.D."/>
            <person name="Bills G.F."/>
            <person name="Dong Y."/>
            <person name="Huang W."/>
            <person name="Nel W.J."/>
            <person name="Swalarsk-Parry B.S."/>
            <person name="Vaghefi N."/>
            <person name="Wilken P.M."/>
            <person name="An Z."/>
            <person name="de Beer Z.W."/>
            <person name="De Vos L."/>
            <person name="Chen L."/>
            <person name="Duong T.A."/>
            <person name="Gao Y."/>
            <person name="Hammerbacher A."/>
            <person name="Kikkert J.R."/>
            <person name="Li Y."/>
            <person name="Li H."/>
            <person name="Li K."/>
            <person name="Li Q."/>
            <person name="Liu X."/>
            <person name="Ma X."/>
            <person name="Naidoo K."/>
            <person name="Pethybridge S.J."/>
            <person name="Sun J."/>
            <person name="Steenkamp E.T."/>
            <person name="van der Nest M.A."/>
            <person name="van Wyk S."/>
            <person name="Wingfield M.J."/>
            <person name="Xiong C."/>
            <person name="Yue Q."/>
            <person name="Zhang X."/>
        </authorList>
    </citation>
    <scope>NUCLEOTIDE SEQUENCE [LARGE SCALE GENOMIC DNA]</scope>
    <source>
        <strain evidence="1 2">BP5796</strain>
    </source>
</reference>
<accession>A0A3D8RW13</accession>
<comment type="caution">
    <text evidence="1">The sequence shown here is derived from an EMBL/GenBank/DDBJ whole genome shotgun (WGS) entry which is preliminary data.</text>
</comment>
<organism evidence="1 2">
    <name type="scientific">Coleophoma crateriformis</name>
    <dbReference type="NCBI Taxonomy" id="565419"/>
    <lineage>
        <taxon>Eukaryota</taxon>
        <taxon>Fungi</taxon>
        <taxon>Dikarya</taxon>
        <taxon>Ascomycota</taxon>
        <taxon>Pezizomycotina</taxon>
        <taxon>Leotiomycetes</taxon>
        <taxon>Helotiales</taxon>
        <taxon>Dermateaceae</taxon>
        <taxon>Coleophoma</taxon>
    </lineage>
</organism>
<evidence type="ECO:0000313" key="2">
    <source>
        <dbReference type="Proteomes" id="UP000256328"/>
    </source>
</evidence>
<dbReference type="AlphaFoldDB" id="A0A3D8RW13"/>
<proteinExistence type="predicted"/>
<dbReference type="EMBL" id="PDLN01000008">
    <property type="protein sequence ID" value="RDW78130.1"/>
    <property type="molecule type" value="Genomic_DNA"/>
</dbReference>